<dbReference type="PANTHER" id="PTHR43804:SF7">
    <property type="entry name" value="LD18447P"/>
    <property type="match status" value="1"/>
</dbReference>
<dbReference type="Gene3D" id="3.30.160.20">
    <property type="match status" value="1"/>
</dbReference>
<accession>A0A0K8VS60</accession>
<feature type="coiled-coil region" evidence="4">
    <location>
        <begin position="293"/>
        <end position="327"/>
    </location>
</feature>
<dbReference type="EMBL" id="GDHF01010626">
    <property type="protein sequence ID" value="JAI41688.1"/>
    <property type="molecule type" value="Transcribed_RNA"/>
</dbReference>
<keyword evidence="4" id="KW-0175">Coiled coil</keyword>
<dbReference type="SMART" id="SM00937">
    <property type="entry name" value="PCRF"/>
    <property type="match status" value="1"/>
</dbReference>
<evidence type="ECO:0000256" key="1">
    <source>
        <dbReference type="ARBA" id="ARBA00010835"/>
    </source>
</evidence>
<evidence type="ECO:0000256" key="2">
    <source>
        <dbReference type="ARBA" id="ARBA00022481"/>
    </source>
</evidence>
<dbReference type="AlphaFoldDB" id="A0A0K8VS60"/>
<feature type="domain" description="Prokaryotic-type class I peptide chain release factors" evidence="5">
    <location>
        <begin position="264"/>
        <end position="280"/>
    </location>
</feature>
<protein>
    <submittedName>
        <fullName evidence="6">Peptide chain release factor 1-like, mitochondrial</fullName>
    </submittedName>
</protein>
<evidence type="ECO:0000313" key="6">
    <source>
        <dbReference type="EMBL" id="JAI41688.1"/>
    </source>
</evidence>
<sequence>MILGKFLAHRTVQKIKYLLPNKTLHTHKRLLSVTNTLATKDSLNISSEKTQKYLESLRVEFYNLRTNPTPHTIPRLNQLDGVVSALEQYRLLKSKLASKEDIENEKDVEMRQLLEEENEVYGDILRQTEETLLDKMLMLAEEQTYNSLIFEVNAGAGGQEAMLFARELFDMYTNFFDYNGWSYEIIDNEETGIGGLRHGNVIVQNREAFNQMQYEGGVHRVQRVPATEKSGRIHTSTASVTVIPRPDNVNIIISEKDLKIETKRASGAGGQHVNTTDSAVRVVHLPTGLAVECQTERSQIKNRERAIQRLQAKLVQRELESKEADEKRTRKAQQDHRISNGTVHNLEEFFEGGEGLERLIKRVAVEYRRAKLVDLIDKYEALVAETEKGAKKNVNE</sequence>
<keyword evidence="3" id="KW-0648">Protein biosynthesis</keyword>
<dbReference type="GO" id="GO:0005737">
    <property type="term" value="C:cytoplasm"/>
    <property type="evidence" value="ECO:0007669"/>
    <property type="project" value="UniProtKB-ARBA"/>
</dbReference>
<evidence type="ECO:0000256" key="4">
    <source>
        <dbReference type="SAM" id="Coils"/>
    </source>
</evidence>
<evidence type="ECO:0000259" key="5">
    <source>
        <dbReference type="PROSITE" id="PS00745"/>
    </source>
</evidence>
<dbReference type="Pfam" id="PF03462">
    <property type="entry name" value="PCRF"/>
    <property type="match status" value="1"/>
</dbReference>
<dbReference type="InterPro" id="IPR045853">
    <property type="entry name" value="Pep_chain_release_fac_I_sf"/>
</dbReference>
<dbReference type="InterPro" id="IPR000352">
    <property type="entry name" value="Pep_chain_release_fac_I"/>
</dbReference>
<dbReference type="InterPro" id="IPR005139">
    <property type="entry name" value="PCRF"/>
</dbReference>
<dbReference type="Pfam" id="PF00472">
    <property type="entry name" value="RF-1"/>
    <property type="match status" value="1"/>
</dbReference>
<gene>
    <name evidence="6" type="primary">MTRF1L_0</name>
    <name evidence="6" type="ORF">c0_g1_i1</name>
</gene>
<proteinExistence type="inferred from homology"/>
<dbReference type="InterPro" id="IPR050057">
    <property type="entry name" value="Prokaryotic/Mito_RF"/>
</dbReference>
<dbReference type="PROSITE" id="PS00745">
    <property type="entry name" value="RF_PROK_I"/>
    <property type="match status" value="1"/>
</dbReference>
<dbReference type="GO" id="GO:0003747">
    <property type="term" value="F:translation release factor activity"/>
    <property type="evidence" value="ECO:0007669"/>
    <property type="project" value="InterPro"/>
</dbReference>
<dbReference type="OrthoDB" id="2019491at2759"/>
<organism evidence="6">
    <name type="scientific">Bactrocera latifrons</name>
    <name type="common">Malaysian fruit fly</name>
    <name type="synonym">Chaetodacus latifrons</name>
    <dbReference type="NCBI Taxonomy" id="174628"/>
    <lineage>
        <taxon>Eukaryota</taxon>
        <taxon>Metazoa</taxon>
        <taxon>Ecdysozoa</taxon>
        <taxon>Arthropoda</taxon>
        <taxon>Hexapoda</taxon>
        <taxon>Insecta</taxon>
        <taxon>Pterygota</taxon>
        <taxon>Neoptera</taxon>
        <taxon>Endopterygota</taxon>
        <taxon>Diptera</taxon>
        <taxon>Brachycera</taxon>
        <taxon>Muscomorpha</taxon>
        <taxon>Tephritoidea</taxon>
        <taxon>Tephritidae</taxon>
        <taxon>Bactrocera</taxon>
        <taxon>Bactrocera</taxon>
    </lineage>
</organism>
<dbReference type="Gene3D" id="3.30.70.1660">
    <property type="match status" value="1"/>
</dbReference>
<comment type="similarity">
    <text evidence="1">Belongs to the prokaryotic/mitochondrial release factor family.</text>
</comment>
<dbReference type="PANTHER" id="PTHR43804">
    <property type="entry name" value="LD18447P"/>
    <property type="match status" value="1"/>
</dbReference>
<name>A0A0K8VS60_BACLA</name>
<reference evidence="6" key="1">
    <citation type="submission" date="2015-06" db="EMBL/GenBank/DDBJ databases">
        <authorList>
            <person name="Hoefler B.C."/>
            <person name="Straight P.D."/>
        </authorList>
    </citation>
    <scope>NUCLEOTIDE SEQUENCE</scope>
</reference>
<evidence type="ECO:0000256" key="3">
    <source>
        <dbReference type="ARBA" id="ARBA00022917"/>
    </source>
</evidence>
<dbReference type="FunFam" id="3.30.160.20:FF:000004">
    <property type="entry name" value="Peptide chain release factor 1"/>
    <property type="match status" value="1"/>
</dbReference>
<dbReference type="SUPFAM" id="SSF75620">
    <property type="entry name" value="Release factor"/>
    <property type="match status" value="1"/>
</dbReference>
<keyword evidence="2" id="KW-0488">Methylation</keyword>